<keyword evidence="3" id="KW-1185">Reference proteome</keyword>
<dbReference type="SUPFAM" id="SSF56672">
    <property type="entry name" value="DNA/RNA polymerases"/>
    <property type="match status" value="1"/>
</dbReference>
<feature type="compositionally biased region" description="Basic and acidic residues" evidence="1">
    <location>
        <begin position="389"/>
        <end position="407"/>
    </location>
</feature>
<reference evidence="3" key="1">
    <citation type="submission" date="2024-04" db="EMBL/GenBank/DDBJ databases">
        <title>Salinicola lusitanus LLJ914,a marine bacterium isolated from the Okinawa Trough.</title>
        <authorList>
            <person name="Li J."/>
        </authorList>
    </citation>
    <scope>NUCLEOTIDE SEQUENCE [LARGE SCALE GENOMIC DNA]</scope>
</reference>
<proteinExistence type="predicted"/>
<feature type="compositionally biased region" description="Polar residues" evidence="1">
    <location>
        <begin position="756"/>
        <end position="767"/>
    </location>
</feature>
<dbReference type="EMBL" id="JBBPFD010000001">
    <property type="protein sequence ID" value="KAK7944938.1"/>
    <property type="molecule type" value="Genomic_DNA"/>
</dbReference>
<organism evidence="2 3">
    <name type="scientific">Mugilogobius chulae</name>
    <name type="common">yellowstripe goby</name>
    <dbReference type="NCBI Taxonomy" id="88201"/>
    <lineage>
        <taxon>Eukaryota</taxon>
        <taxon>Metazoa</taxon>
        <taxon>Chordata</taxon>
        <taxon>Craniata</taxon>
        <taxon>Vertebrata</taxon>
        <taxon>Euteleostomi</taxon>
        <taxon>Actinopterygii</taxon>
        <taxon>Neopterygii</taxon>
        <taxon>Teleostei</taxon>
        <taxon>Neoteleostei</taxon>
        <taxon>Acanthomorphata</taxon>
        <taxon>Gobiaria</taxon>
        <taxon>Gobiiformes</taxon>
        <taxon>Gobioidei</taxon>
        <taxon>Gobiidae</taxon>
        <taxon>Gobionellinae</taxon>
        <taxon>Mugilogobius</taxon>
    </lineage>
</organism>
<feature type="compositionally biased region" description="Basic and acidic residues" evidence="1">
    <location>
        <begin position="852"/>
        <end position="866"/>
    </location>
</feature>
<evidence type="ECO:0000313" key="3">
    <source>
        <dbReference type="Proteomes" id="UP001460270"/>
    </source>
</evidence>
<evidence type="ECO:0000256" key="1">
    <source>
        <dbReference type="SAM" id="MobiDB-lite"/>
    </source>
</evidence>
<name>A0AAW0Q1J2_9GOBI</name>
<comment type="caution">
    <text evidence="2">The sequence shown here is derived from an EMBL/GenBank/DDBJ whole genome shotgun (WGS) entry which is preliminary data.</text>
</comment>
<feature type="region of interest" description="Disordered" evidence="1">
    <location>
        <begin position="821"/>
        <end position="922"/>
    </location>
</feature>
<accession>A0AAW0Q1J2</accession>
<dbReference type="AlphaFoldDB" id="A0AAW0Q1J2"/>
<sequence>MDSPSLNDLRPNISSPSGVGGSATAAGLGFFLKTAISAASSAWVGAISLRALNAKRALSPQGGESAPLWLLKPVSPVSPVHPSIAVAGGLLPAAEGWADYDEEDDLRCYEEDVSSLFSADLLSTTEEAPRQRYPIDLLPELFEVAAGKMEVPLPPQPATPPDDFTSVGTSRSGSKRRPATLCPRMEPIFGYATRDWGKPLAARRPGALGYAPYCTIQDWPWKSGLPPIEDGVRLSLLPSSSMLTGGGSSLPSERDRMTMSFLNTCYANAAQVVALASNMAFLTGSLDKSLTAGEVLDGEDLERARTTSAALLRMAQAFALDGGRSMGAAQVAARHLWLGLSNLKDQEKRRLLDLPISTDSLFGPDMQKMVDRLDAASKASAQLAQHLQPRRDLHRSPRPPARSDRSEQQSSSRWKRGRRGPAPAPAPARVASRDRAPPREKRMGREPYDRRRPASSGRRRGGGGQFVNKGRSARYTYTEPDSFLSHTHDAPISTVRSVTVSSNSLGDAHLARSGNARTLSTGVTARPSSMVSWKLTSSARSAAASPLPNIGLSAPPRLARSGNERTAYDVEPDSSSSGVSCELTSMARSAAASSLHSIKLAAPFRPPRSGNERTLSAVVPASSLSGVSCELTSTARSTAVSTRHNLGLTAPSRLARSGNERIFPAVVPGSSSSRVSDELTSAARAVAASFPPNIGLAAPPRPARLGRERSLMGKRSAPSVGDGVRFLPRVLQLASGTKASTARANQLAVGLRTSTALNPTSRPTAPAQSGRCGDRFSSAWRQSRPPPLARRLRIVIHDTHSATTDGSQGDVPLGDRAVQRARSAVRDNGGGAVLSSSSSIDHPGGTRATKRSSGDLNHRAADEPRPVKRTKFTPAAEPSVRSGPRVRRLESLRSAVPRARQASPPFRAGPQSVSESASGGRAWLSAPTGPRVRPLTDFYHVWKELGLLSEPWLERTLRRGYALQFARKPPPFQGILITQWANPGETEALRVEVSSLLHRGAVASVSAEDAHKGLYSPYFLVPKKSGGARPILDLRLLNEHIVQGFCLCSVSL</sequence>
<protein>
    <submittedName>
        <fullName evidence="2">Uncharacterized protein</fullName>
    </submittedName>
</protein>
<feature type="compositionally biased region" description="Basic and acidic residues" evidence="1">
    <location>
        <begin position="431"/>
        <end position="452"/>
    </location>
</feature>
<dbReference type="InterPro" id="IPR043502">
    <property type="entry name" value="DNA/RNA_pol_sf"/>
</dbReference>
<evidence type="ECO:0000313" key="2">
    <source>
        <dbReference type="EMBL" id="KAK7944938.1"/>
    </source>
</evidence>
<feature type="region of interest" description="Disordered" evidence="1">
    <location>
        <begin position="756"/>
        <end position="784"/>
    </location>
</feature>
<gene>
    <name evidence="2" type="ORF">WMY93_000666</name>
</gene>
<dbReference type="Proteomes" id="UP001460270">
    <property type="component" value="Unassembled WGS sequence"/>
</dbReference>
<feature type="region of interest" description="Disordered" evidence="1">
    <location>
        <begin position="376"/>
        <end position="474"/>
    </location>
</feature>
<feature type="region of interest" description="Disordered" evidence="1">
    <location>
        <begin position="154"/>
        <end position="177"/>
    </location>
</feature>